<proteinExistence type="predicted"/>
<accession>A0ACB7SBR5</accession>
<keyword evidence="2" id="KW-1185">Reference proteome</keyword>
<reference evidence="1" key="1">
    <citation type="submission" date="2020-05" db="EMBL/GenBank/DDBJ databases">
        <title>Large-scale comparative analyses of tick genomes elucidate their genetic diversity and vector capacities.</title>
        <authorList>
            <person name="Jia N."/>
            <person name="Wang J."/>
            <person name="Shi W."/>
            <person name="Du L."/>
            <person name="Sun Y."/>
            <person name="Zhan W."/>
            <person name="Jiang J."/>
            <person name="Wang Q."/>
            <person name="Zhang B."/>
            <person name="Ji P."/>
            <person name="Sakyi L.B."/>
            <person name="Cui X."/>
            <person name="Yuan T."/>
            <person name="Jiang B."/>
            <person name="Yang W."/>
            <person name="Lam T.T.-Y."/>
            <person name="Chang Q."/>
            <person name="Ding S."/>
            <person name="Wang X."/>
            <person name="Zhu J."/>
            <person name="Ruan X."/>
            <person name="Zhao L."/>
            <person name="Wei J."/>
            <person name="Que T."/>
            <person name="Du C."/>
            <person name="Cheng J."/>
            <person name="Dai P."/>
            <person name="Han X."/>
            <person name="Huang E."/>
            <person name="Gao Y."/>
            <person name="Liu J."/>
            <person name="Shao H."/>
            <person name="Ye R."/>
            <person name="Li L."/>
            <person name="Wei W."/>
            <person name="Wang X."/>
            <person name="Wang C."/>
            <person name="Yang T."/>
            <person name="Huo Q."/>
            <person name="Li W."/>
            <person name="Guo W."/>
            <person name="Chen H."/>
            <person name="Zhou L."/>
            <person name="Ni X."/>
            <person name="Tian J."/>
            <person name="Zhou Y."/>
            <person name="Sheng Y."/>
            <person name="Liu T."/>
            <person name="Pan Y."/>
            <person name="Xia L."/>
            <person name="Li J."/>
            <person name="Zhao F."/>
            <person name="Cao W."/>
        </authorList>
    </citation>
    <scope>NUCLEOTIDE SEQUENCE</scope>
    <source>
        <strain evidence="1">Hyas-2018</strain>
    </source>
</reference>
<comment type="caution">
    <text evidence="1">The sequence shown here is derived from an EMBL/GenBank/DDBJ whole genome shotgun (WGS) entry which is preliminary data.</text>
</comment>
<gene>
    <name evidence="1" type="ORF">HPB50_004640</name>
</gene>
<evidence type="ECO:0000313" key="1">
    <source>
        <dbReference type="EMBL" id="KAH6932308.1"/>
    </source>
</evidence>
<protein>
    <submittedName>
        <fullName evidence="1">Uncharacterized protein</fullName>
    </submittedName>
</protein>
<evidence type="ECO:0000313" key="2">
    <source>
        <dbReference type="Proteomes" id="UP000821845"/>
    </source>
</evidence>
<organism evidence="1 2">
    <name type="scientific">Hyalomma asiaticum</name>
    <name type="common">Tick</name>
    <dbReference type="NCBI Taxonomy" id="266040"/>
    <lineage>
        <taxon>Eukaryota</taxon>
        <taxon>Metazoa</taxon>
        <taxon>Ecdysozoa</taxon>
        <taxon>Arthropoda</taxon>
        <taxon>Chelicerata</taxon>
        <taxon>Arachnida</taxon>
        <taxon>Acari</taxon>
        <taxon>Parasitiformes</taxon>
        <taxon>Ixodida</taxon>
        <taxon>Ixodoidea</taxon>
        <taxon>Ixodidae</taxon>
        <taxon>Hyalomminae</taxon>
        <taxon>Hyalomma</taxon>
    </lineage>
</organism>
<dbReference type="Proteomes" id="UP000821845">
    <property type="component" value="Chromosome 4"/>
</dbReference>
<dbReference type="EMBL" id="CM023484">
    <property type="protein sequence ID" value="KAH6932308.1"/>
    <property type="molecule type" value="Genomic_DNA"/>
</dbReference>
<name>A0ACB7SBR5_HYAAI</name>
<sequence length="257" mass="28873">MSTQAPGNPSSTAVCASDGATDIYAVEKCVEMYDLALTHTASAIGALLNNFERAFLSSTELLPQLTADKADPRERSQFLDVGCGSGGFTKKYLLPHLPHWCQRLVAVDNSEAMLKFATERRPDPRIHYRKLDIVANEGVAQFIQAEGRFQRVYSFLAFHWIVDHRTALKNVETLLAPGGECFIIFSNSLDVFDVFAAMMESPRWKKYSDLLLEEEKVELRKLTGDIVKEIWKRRAAKPGKAHDLLVLHAQKRLVYGS</sequence>